<comment type="similarity">
    <text evidence="1 8">Belongs to the thiolase-like superfamily. Thiolase family.</text>
</comment>
<dbReference type="Gene3D" id="3.40.47.10">
    <property type="match status" value="2"/>
</dbReference>
<dbReference type="PIRSF" id="PIRSF000429">
    <property type="entry name" value="Ac-CoA_Ac_transf"/>
    <property type="match status" value="1"/>
</dbReference>
<evidence type="ECO:0000259" key="9">
    <source>
        <dbReference type="Pfam" id="PF00108"/>
    </source>
</evidence>
<evidence type="ECO:0000256" key="3">
    <source>
        <dbReference type="ARBA" id="ARBA00022679"/>
    </source>
</evidence>
<dbReference type="InterPro" id="IPR016039">
    <property type="entry name" value="Thiolase-like"/>
</dbReference>
<dbReference type="SUPFAM" id="SSF53901">
    <property type="entry name" value="Thiolase-like"/>
    <property type="match status" value="2"/>
</dbReference>
<feature type="active site" description="Proton acceptor" evidence="7">
    <location>
        <position position="352"/>
    </location>
</feature>
<dbReference type="Pfam" id="PF00108">
    <property type="entry name" value="Thiolase_N"/>
    <property type="match status" value="1"/>
</dbReference>
<keyword evidence="3 8" id="KW-0808">Transferase</keyword>
<reference evidence="11 12" key="1">
    <citation type="submission" date="2018-11" db="EMBL/GenBank/DDBJ databases">
        <title>Microbial catabolism of amino acid.</title>
        <authorList>
            <person name="Hibi M."/>
            <person name="Ogawa J."/>
        </authorList>
    </citation>
    <scope>NUCLEOTIDE SEQUENCE [LARGE SCALE GENOMIC DNA]</scope>
    <source>
        <strain evidence="11 12">C31-06</strain>
    </source>
</reference>
<name>A0A402CCZ8_RHOWR</name>
<dbReference type="NCBIfam" id="TIGR01930">
    <property type="entry name" value="AcCoA-C-Actrans"/>
    <property type="match status" value="1"/>
</dbReference>
<organism evidence="11 12">
    <name type="scientific">Rhodococcus wratislaviensis</name>
    <name type="common">Tsukamurella wratislaviensis</name>
    <dbReference type="NCBI Taxonomy" id="44752"/>
    <lineage>
        <taxon>Bacteria</taxon>
        <taxon>Bacillati</taxon>
        <taxon>Actinomycetota</taxon>
        <taxon>Actinomycetes</taxon>
        <taxon>Mycobacteriales</taxon>
        <taxon>Nocardiaceae</taxon>
        <taxon>Rhodococcus</taxon>
    </lineage>
</organism>
<dbReference type="CDD" id="cd00751">
    <property type="entry name" value="thiolase"/>
    <property type="match status" value="1"/>
</dbReference>
<dbReference type="Proteomes" id="UP000287519">
    <property type="component" value="Unassembled WGS sequence"/>
</dbReference>
<dbReference type="InterPro" id="IPR020615">
    <property type="entry name" value="Thiolase_acyl_enz_int_AS"/>
</dbReference>
<protein>
    <recommendedName>
        <fullName evidence="6">Probable acetyl-CoA acetyltransferase</fullName>
        <ecNumber evidence="2">2.3.1.9</ecNumber>
    </recommendedName>
    <alternativeName>
        <fullName evidence="5">Acetoacetyl-CoA thiolase</fullName>
    </alternativeName>
</protein>
<evidence type="ECO:0000256" key="2">
    <source>
        <dbReference type="ARBA" id="ARBA00012705"/>
    </source>
</evidence>
<sequence length="408" mass="41279">MTNADPTVLVAGARTPFGRFMGSLSGLTAQELGGHAIRGALRSAGVDARAVDHVVMGQVLTAGNGQLPARVAAADAGIPLTTPALNINRMCLSGLDAITLAHRMIAAGDADILVAGGQESMSNAPHLLRDSRRGSKYGDAVLIDHLAFDGLRDAFTGLSMGALTEAGNPGYGITREAQDAWAARSHRAAARARKDGVFAAEIVPVPVTVGRGESSEVRDDEGVWADTSAADLAELRPAFAADGSLTAGNSSPISDGACAVVVTRKSTAVRLGLPWLAEIRSGAVVAGPDAGLHEQPSNAILAACRREGITPGDLDLVEINEAFAAVTLVASERLGIHSDRVNVNGGAIALGHPIGVSGARIVLHLALELQRRGGGIGAAALCGGGGQGQALIVHVARTGIAGPAAPNP</sequence>
<dbReference type="PROSITE" id="PS00099">
    <property type="entry name" value="THIOLASE_3"/>
    <property type="match status" value="1"/>
</dbReference>
<dbReference type="EMBL" id="BHYM01000044">
    <property type="protein sequence ID" value="GCE41472.1"/>
    <property type="molecule type" value="Genomic_DNA"/>
</dbReference>
<proteinExistence type="inferred from homology"/>
<dbReference type="InterPro" id="IPR020610">
    <property type="entry name" value="Thiolase_AS"/>
</dbReference>
<feature type="domain" description="Thiolase C-terminal" evidence="10">
    <location>
        <begin position="274"/>
        <end position="394"/>
    </location>
</feature>
<dbReference type="OrthoDB" id="9764638at2"/>
<keyword evidence="12" id="KW-1185">Reference proteome</keyword>
<dbReference type="InterPro" id="IPR002155">
    <property type="entry name" value="Thiolase"/>
</dbReference>
<dbReference type="GO" id="GO:0003985">
    <property type="term" value="F:acetyl-CoA C-acetyltransferase activity"/>
    <property type="evidence" value="ECO:0007669"/>
    <property type="project" value="UniProtKB-EC"/>
</dbReference>
<evidence type="ECO:0000256" key="5">
    <source>
        <dbReference type="ARBA" id="ARBA00030755"/>
    </source>
</evidence>
<dbReference type="Pfam" id="PF02803">
    <property type="entry name" value="Thiolase_C"/>
    <property type="match status" value="1"/>
</dbReference>
<accession>A0A402CCZ8</accession>
<dbReference type="PROSITE" id="PS00098">
    <property type="entry name" value="THIOLASE_1"/>
    <property type="match status" value="1"/>
</dbReference>
<dbReference type="RefSeq" id="WP_124393552.1">
    <property type="nucleotide sequence ID" value="NZ_BHYM01000044.1"/>
</dbReference>
<dbReference type="PANTHER" id="PTHR18919">
    <property type="entry name" value="ACETYL-COA C-ACYLTRANSFERASE"/>
    <property type="match status" value="1"/>
</dbReference>
<dbReference type="PROSITE" id="PS00737">
    <property type="entry name" value="THIOLASE_2"/>
    <property type="match status" value="1"/>
</dbReference>
<feature type="active site" description="Acyl-thioester intermediate" evidence="7">
    <location>
        <position position="91"/>
    </location>
</feature>
<evidence type="ECO:0000256" key="1">
    <source>
        <dbReference type="ARBA" id="ARBA00010982"/>
    </source>
</evidence>
<evidence type="ECO:0000256" key="6">
    <source>
        <dbReference type="ARBA" id="ARBA00040529"/>
    </source>
</evidence>
<dbReference type="PANTHER" id="PTHR18919:SF107">
    <property type="entry name" value="ACETYL-COA ACETYLTRANSFERASE, CYTOSOLIC"/>
    <property type="match status" value="1"/>
</dbReference>
<evidence type="ECO:0000256" key="4">
    <source>
        <dbReference type="ARBA" id="ARBA00023315"/>
    </source>
</evidence>
<comment type="caution">
    <text evidence="11">The sequence shown here is derived from an EMBL/GenBank/DDBJ whole genome shotgun (WGS) entry which is preliminary data.</text>
</comment>
<evidence type="ECO:0000256" key="7">
    <source>
        <dbReference type="PIRSR" id="PIRSR000429-1"/>
    </source>
</evidence>
<evidence type="ECO:0000313" key="12">
    <source>
        <dbReference type="Proteomes" id="UP000287519"/>
    </source>
</evidence>
<evidence type="ECO:0000259" key="10">
    <source>
        <dbReference type="Pfam" id="PF02803"/>
    </source>
</evidence>
<dbReference type="AlphaFoldDB" id="A0A402CCZ8"/>
<feature type="domain" description="Thiolase N-terminal" evidence="9">
    <location>
        <begin position="8"/>
        <end position="265"/>
    </location>
</feature>
<evidence type="ECO:0000256" key="8">
    <source>
        <dbReference type="RuleBase" id="RU003557"/>
    </source>
</evidence>
<feature type="active site" description="Proton acceptor" evidence="7">
    <location>
        <position position="382"/>
    </location>
</feature>
<keyword evidence="4 8" id="KW-0012">Acyltransferase</keyword>
<dbReference type="EC" id="2.3.1.9" evidence="2"/>
<dbReference type="InterPro" id="IPR020617">
    <property type="entry name" value="Thiolase_C"/>
</dbReference>
<dbReference type="InterPro" id="IPR020613">
    <property type="entry name" value="Thiolase_CS"/>
</dbReference>
<gene>
    <name evidence="11" type="ORF">Rhow_005131</name>
</gene>
<dbReference type="InterPro" id="IPR020616">
    <property type="entry name" value="Thiolase_N"/>
</dbReference>
<evidence type="ECO:0000313" key="11">
    <source>
        <dbReference type="EMBL" id="GCE41472.1"/>
    </source>
</evidence>